<keyword evidence="3" id="KW-1185">Reference proteome</keyword>
<name>A0A848K5Y7_9NOCA</name>
<dbReference type="Pfam" id="PF12697">
    <property type="entry name" value="Abhydrolase_6"/>
    <property type="match status" value="1"/>
</dbReference>
<proteinExistence type="predicted"/>
<dbReference type="Gene3D" id="3.40.50.1820">
    <property type="entry name" value="alpha/beta hydrolase"/>
    <property type="match status" value="1"/>
</dbReference>
<dbReference type="PANTHER" id="PTHR43798">
    <property type="entry name" value="MONOACYLGLYCEROL LIPASE"/>
    <property type="match status" value="1"/>
</dbReference>
<reference evidence="2 3" key="1">
    <citation type="submission" date="2019-05" db="EMBL/GenBank/DDBJ databases">
        <authorList>
            <person name="Lee S.D."/>
        </authorList>
    </citation>
    <scope>NUCLEOTIDE SEQUENCE [LARGE SCALE GENOMIC DNA]</scope>
    <source>
        <strain evidence="2 3">YC2-7</strain>
    </source>
</reference>
<gene>
    <name evidence="2" type="ORF">FGL95_01985</name>
</gene>
<organism evidence="2 3">
    <name type="scientific">Antrihabitans stalactiti</name>
    <dbReference type="NCBI Taxonomy" id="2584121"/>
    <lineage>
        <taxon>Bacteria</taxon>
        <taxon>Bacillati</taxon>
        <taxon>Actinomycetota</taxon>
        <taxon>Actinomycetes</taxon>
        <taxon>Mycobacteriales</taxon>
        <taxon>Nocardiaceae</taxon>
        <taxon>Antrihabitans</taxon>
    </lineage>
</organism>
<dbReference type="GO" id="GO:0016787">
    <property type="term" value="F:hydrolase activity"/>
    <property type="evidence" value="ECO:0007669"/>
    <property type="project" value="UniProtKB-KW"/>
</dbReference>
<dbReference type="InterPro" id="IPR029058">
    <property type="entry name" value="AB_hydrolase_fold"/>
</dbReference>
<dbReference type="GO" id="GO:0016020">
    <property type="term" value="C:membrane"/>
    <property type="evidence" value="ECO:0007669"/>
    <property type="project" value="TreeGrafter"/>
</dbReference>
<dbReference type="Proteomes" id="UP000535543">
    <property type="component" value="Unassembled WGS sequence"/>
</dbReference>
<protein>
    <submittedName>
        <fullName evidence="2">Alpha/beta hydrolase</fullName>
    </submittedName>
</protein>
<dbReference type="SUPFAM" id="SSF53474">
    <property type="entry name" value="alpha/beta-Hydrolases"/>
    <property type="match status" value="1"/>
</dbReference>
<dbReference type="InterPro" id="IPR050266">
    <property type="entry name" value="AB_hydrolase_sf"/>
</dbReference>
<dbReference type="InterPro" id="IPR000073">
    <property type="entry name" value="AB_hydrolase_1"/>
</dbReference>
<feature type="domain" description="AB hydrolase-1" evidence="1">
    <location>
        <begin position="2"/>
        <end position="238"/>
    </location>
</feature>
<dbReference type="EMBL" id="VCQU01000001">
    <property type="protein sequence ID" value="NMN93809.1"/>
    <property type="molecule type" value="Genomic_DNA"/>
</dbReference>
<comment type="caution">
    <text evidence="2">The sequence shown here is derived from an EMBL/GenBank/DDBJ whole genome shotgun (WGS) entry which is preliminary data.</text>
</comment>
<evidence type="ECO:0000259" key="1">
    <source>
        <dbReference type="Pfam" id="PF12697"/>
    </source>
</evidence>
<reference evidence="2 3" key="2">
    <citation type="submission" date="2020-06" db="EMBL/GenBank/DDBJ databases">
        <title>Antribacter stalactiti gen. nov., sp. nov., a new member of the family Nacardiaceae isolated from a cave.</title>
        <authorList>
            <person name="Kim I.S."/>
        </authorList>
    </citation>
    <scope>NUCLEOTIDE SEQUENCE [LARGE SCALE GENOMIC DNA]</scope>
    <source>
        <strain evidence="2 3">YC2-7</strain>
    </source>
</reference>
<dbReference type="PANTHER" id="PTHR43798:SF33">
    <property type="entry name" value="HYDROLASE, PUTATIVE (AFU_ORTHOLOGUE AFUA_2G14860)-RELATED"/>
    <property type="match status" value="1"/>
</dbReference>
<dbReference type="AlphaFoldDB" id="A0A848K5Y7"/>
<sequence>MLLHGVTMSASAWDDVAPLLADDFDLIVPTAVGHRGGPPRSGHTTIERLVDVTEQLLDERGLSSVHVAGNSLGGWMAIELARRGRARSVCALSPAGFWTPGTHDNTGATNVLIRTKRLAELSRVLAPIVTWPAFARKLMLRDIAVHGDRLSQSQTLAIVQDVVECSAAADLLGTTESVARMDILPCPITLVWAEKDRLFPPSVNGVIAQQRIPGAQYVVLPGVGHVPMIDDPARCAEVIRSTVDMAA</sequence>
<accession>A0A848K5Y7</accession>
<evidence type="ECO:0000313" key="2">
    <source>
        <dbReference type="EMBL" id="NMN93809.1"/>
    </source>
</evidence>
<evidence type="ECO:0000313" key="3">
    <source>
        <dbReference type="Proteomes" id="UP000535543"/>
    </source>
</evidence>
<keyword evidence="2" id="KW-0378">Hydrolase</keyword>